<reference evidence="3" key="1">
    <citation type="journal article" date="2019" name="Int. J. Syst. Evol. Microbiol.">
        <title>The Global Catalogue of Microorganisms (GCM) 10K type strain sequencing project: providing services to taxonomists for standard genome sequencing and annotation.</title>
        <authorList>
            <consortium name="The Broad Institute Genomics Platform"/>
            <consortium name="The Broad Institute Genome Sequencing Center for Infectious Disease"/>
            <person name="Wu L."/>
            <person name="Ma J."/>
        </authorList>
    </citation>
    <scope>NUCLEOTIDE SEQUENCE [LARGE SCALE GENOMIC DNA]</scope>
    <source>
        <strain evidence="3">CGMCC 1.15474</strain>
    </source>
</reference>
<proteinExistence type="predicted"/>
<dbReference type="EMBL" id="JBHUIK010000003">
    <property type="protein sequence ID" value="MFD2214966.1"/>
    <property type="molecule type" value="Genomic_DNA"/>
</dbReference>
<evidence type="ECO:0000313" key="2">
    <source>
        <dbReference type="EMBL" id="MFD2214966.1"/>
    </source>
</evidence>
<evidence type="ECO:0000313" key="3">
    <source>
        <dbReference type="Proteomes" id="UP001597318"/>
    </source>
</evidence>
<feature type="compositionally biased region" description="Low complexity" evidence="1">
    <location>
        <begin position="41"/>
        <end position="62"/>
    </location>
</feature>
<feature type="region of interest" description="Disordered" evidence="1">
    <location>
        <begin position="38"/>
        <end position="62"/>
    </location>
</feature>
<accession>A0ABW5BZD5</accession>
<organism evidence="2 3">
    <name type="scientific">Metabacillus endolithicus</name>
    <dbReference type="NCBI Taxonomy" id="1535204"/>
    <lineage>
        <taxon>Bacteria</taxon>
        <taxon>Bacillati</taxon>
        <taxon>Bacillota</taxon>
        <taxon>Bacilli</taxon>
        <taxon>Bacillales</taxon>
        <taxon>Bacillaceae</taxon>
        <taxon>Metabacillus</taxon>
    </lineage>
</organism>
<dbReference type="Proteomes" id="UP001597318">
    <property type="component" value="Unassembled WGS sequence"/>
</dbReference>
<gene>
    <name evidence="2" type="ORF">ACFSKK_14850</name>
</gene>
<evidence type="ECO:0000256" key="1">
    <source>
        <dbReference type="SAM" id="MobiDB-lite"/>
    </source>
</evidence>
<sequence>MKLNPAILSIVVIAAVIVGLQLNGTSIVSLEETTNIEENKSTNTNSAETKTSNNTTENPTSSGLTPEFFEKFYSQNNFDILPVYSGTSSDIYPAQIIHDDIEVHFDAYHNRKTDEILLIEVNIDGSYYYNHTNQQEVEDYITNLAETYFVGMAAIPYRTSTPDEAKEWVRSHIKDSYAVEPKEKTSKKFGNATINVYGSPLFRTLEIDFGYAEKNI</sequence>
<dbReference type="RefSeq" id="WP_247346497.1">
    <property type="nucleotide sequence ID" value="NZ_CP095550.1"/>
</dbReference>
<comment type="caution">
    <text evidence="2">The sequence shown here is derived from an EMBL/GenBank/DDBJ whole genome shotgun (WGS) entry which is preliminary data.</text>
</comment>
<name>A0ABW5BZD5_9BACI</name>
<keyword evidence="3" id="KW-1185">Reference proteome</keyword>
<protein>
    <submittedName>
        <fullName evidence="2">Uncharacterized protein</fullName>
    </submittedName>
</protein>